<proteinExistence type="predicted"/>
<feature type="signal peptide" evidence="1">
    <location>
        <begin position="1"/>
        <end position="20"/>
    </location>
</feature>
<organism evidence="3">
    <name type="scientific">candidate division WOR-3 bacterium</name>
    <dbReference type="NCBI Taxonomy" id="2052148"/>
    <lineage>
        <taxon>Bacteria</taxon>
        <taxon>Bacteria division WOR-3</taxon>
    </lineage>
</organism>
<accession>A0A7C0XB28</accession>
<name>A0A7C0XB28_UNCW3</name>
<evidence type="ECO:0000313" key="3">
    <source>
        <dbReference type="EMBL" id="HDM90302.1"/>
    </source>
</evidence>
<dbReference type="GO" id="GO:0004197">
    <property type="term" value="F:cysteine-type endopeptidase activity"/>
    <property type="evidence" value="ECO:0007669"/>
    <property type="project" value="InterPro"/>
</dbReference>
<feature type="domain" description="Gingipain propeptide" evidence="2">
    <location>
        <begin position="33"/>
        <end position="196"/>
    </location>
</feature>
<protein>
    <recommendedName>
        <fullName evidence="2">Gingipain propeptide domain-containing protein</fullName>
    </recommendedName>
</protein>
<feature type="chain" id="PRO_5028168398" description="Gingipain propeptide domain-containing protein" evidence="1">
    <location>
        <begin position="21"/>
        <end position="202"/>
    </location>
</feature>
<comment type="caution">
    <text evidence="3">The sequence shown here is derived from an EMBL/GenBank/DDBJ whole genome shotgun (WGS) entry which is preliminary data.</text>
</comment>
<feature type="non-terminal residue" evidence="3">
    <location>
        <position position="202"/>
    </location>
</feature>
<dbReference type="Proteomes" id="UP000885931">
    <property type="component" value="Unassembled WGS sequence"/>
</dbReference>
<dbReference type="Gene3D" id="2.60.40.3800">
    <property type="match status" value="1"/>
</dbReference>
<keyword evidence="1" id="KW-0732">Signal</keyword>
<reference evidence="3" key="1">
    <citation type="journal article" date="2020" name="mSystems">
        <title>Genome- and Community-Level Interaction Insights into Carbon Utilization and Element Cycling Functions of Hydrothermarchaeota in Hydrothermal Sediment.</title>
        <authorList>
            <person name="Zhou Z."/>
            <person name="Liu Y."/>
            <person name="Xu W."/>
            <person name="Pan J."/>
            <person name="Luo Z.H."/>
            <person name="Li M."/>
        </authorList>
    </citation>
    <scope>NUCLEOTIDE SEQUENCE [LARGE SCALE GENOMIC DNA]</scope>
    <source>
        <strain evidence="3">HyVt-237</strain>
    </source>
</reference>
<dbReference type="InterPro" id="IPR038490">
    <property type="entry name" value="Gingipain_propep_sf"/>
</dbReference>
<sequence length="202" mass="22362">MRKVMFAVLALAFLSSLAGATRWISLGGPEGTPVEVKVLESSEQATLLSFDLKGYYVDEVVLNGNKYVRIALPGATPILEKGMPDLPKVARSIVIPDDASASFSIEEDRVLEVKTAPVIPSKGHLTRDIDPASVPYEFSDFYDGDSYYPEAVFSLGTPYILRDFRGMVVRFNPFQYNPSDNTLRIHRHLLVEVRYSKGGSVN</sequence>
<evidence type="ECO:0000259" key="2">
    <source>
        <dbReference type="Pfam" id="PF08126"/>
    </source>
</evidence>
<evidence type="ECO:0000256" key="1">
    <source>
        <dbReference type="SAM" id="SignalP"/>
    </source>
</evidence>
<dbReference type="EMBL" id="DRBW01000151">
    <property type="protein sequence ID" value="HDM90302.1"/>
    <property type="molecule type" value="Genomic_DNA"/>
</dbReference>
<gene>
    <name evidence="3" type="ORF">ENG67_03725</name>
</gene>
<dbReference type="Pfam" id="PF08126">
    <property type="entry name" value="Propeptide_C25"/>
    <property type="match status" value="1"/>
</dbReference>
<dbReference type="AlphaFoldDB" id="A0A7C0XB28"/>
<dbReference type="InterPro" id="IPR012600">
    <property type="entry name" value="Propeptide_C25"/>
</dbReference>